<keyword evidence="5" id="KW-1185">Reference proteome</keyword>
<dbReference type="GO" id="GO:0008270">
    <property type="term" value="F:zinc ion binding"/>
    <property type="evidence" value="ECO:0007669"/>
    <property type="project" value="UniProtKB-KW"/>
</dbReference>
<evidence type="ECO:0000259" key="3">
    <source>
        <dbReference type="PROSITE" id="PS50157"/>
    </source>
</evidence>
<evidence type="ECO:0000256" key="2">
    <source>
        <dbReference type="SAM" id="MobiDB-lite"/>
    </source>
</evidence>
<feature type="domain" description="C2H2-type" evidence="3">
    <location>
        <begin position="284"/>
        <end position="314"/>
    </location>
</feature>
<organism evidence="4 5">
    <name type="scientific">Dichotomopilus funicola</name>
    <dbReference type="NCBI Taxonomy" id="1934379"/>
    <lineage>
        <taxon>Eukaryota</taxon>
        <taxon>Fungi</taxon>
        <taxon>Dikarya</taxon>
        <taxon>Ascomycota</taxon>
        <taxon>Pezizomycotina</taxon>
        <taxon>Sordariomycetes</taxon>
        <taxon>Sordariomycetidae</taxon>
        <taxon>Sordariales</taxon>
        <taxon>Chaetomiaceae</taxon>
        <taxon>Dichotomopilus</taxon>
    </lineage>
</organism>
<dbReference type="InterPro" id="IPR013087">
    <property type="entry name" value="Znf_C2H2_type"/>
</dbReference>
<reference evidence="4" key="1">
    <citation type="journal article" date="2023" name="Mol. Phylogenet. Evol.">
        <title>Genome-scale phylogeny and comparative genomics of the fungal order Sordariales.</title>
        <authorList>
            <person name="Hensen N."/>
            <person name="Bonometti L."/>
            <person name="Westerberg I."/>
            <person name="Brannstrom I.O."/>
            <person name="Guillou S."/>
            <person name="Cros-Aarteil S."/>
            <person name="Calhoun S."/>
            <person name="Haridas S."/>
            <person name="Kuo A."/>
            <person name="Mondo S."/>
            <person name="Pangilinan J."/>
            <person name="Riley R."/>
            <person name="LaButti K."/>
            <person name="Andreopoulos B."/>
            <person name="Lipzen A."/>
            <person name="Chen C."/>
            <person name="Yan M."/>
            <person name="Daum C."/>
            <person name="Ng V."/>
            <person name="Clum A."/>
            <person name="Steindorff A."/>
            <person name="Ohm R.A."/>
            <person name="Martin F."/>
            <person name="Silar P."/>
            <person name="Natvig D.O."/>
            <person name="Lalanne C."/>
            <person name="Gautier V."/>
            <person name="Ament-Velasquez S.L."/>
            <person name="Kruys A."/>
            <person name="Hutchinson M.I."/>
            <person name="Powell A.J."/>
            <person name="Barry K."/>
            <person name="Miller A.N."/>
            <person name="Grigoriev I.V."/>
            <person name="Debuchy R."/>
            <person name="Gladieux P."/>
            <person name="Hiltunen Thoren M."/>
            <person name="Johannesson H."/>
        </authorList>
    </citation>
    <scope>NUCLEOTIDE SEQUENCE</scope>
    <source>
        <strain evidence="4">CBS 141.50</strain>
    </source>
</reference>
<dbReference type="SMART" id="SM00355">
    <property type="entry name" value="ZnF_C2H2"/>
    <property type="match status" value="2"/>
</dbReference>
<comment type="caution">
    <text evidence="4">The sequence shown here is derived from an EMBL/GenBank/DDBJ whole genome shotgun (WGS) entry which is preliminary data.</text>
</comment>
<evidence type="ECO:0000256" key="1">
    <source>
        <dbReference type="PROSITE-ProRule" id="PRU00042"/>
    </source>
</evidence>
<sequence>MERSDSQSSSCTVGSSYTISTGLSAYSTYSGYTSATDSSPLELPVCDDGTYEKTASSSSYPDPSTYYEHADANHVLSATGSQYQYSSLQNSQALQLSTPFHPLGTQEGNEEAAWQATLTATSLIIDRRAFEDDGPAGITSVVVEASVQRFLAYNIEEPVRPAIQEVLYQQLRPLFNNRDYHHLSIIRLLEEAAYQLQIRLQDPKVLDVSFWAIATVLHRLSREELEEHDGHDAIQNRKSSDAIPHSNDGWNIIDLSVSRDHLATPDATQAQPSLSSSPNEKEKFPCPIPGCLKVASRLADVDRHVRMTHVAEAERKKYFCDYKRCARHTDPFFRPDHFRDHLRGFHMEDLLKRSVRVDRRWWATRAMMEWWWRCNRCFMRVVSEESGYVCSGCGNACEKERQIRRARLTSRS</sequence>
<dbReference type="EMBL" id="MU853602">
    <property type="protein sequence ID" value="KAK4142051.1"/>
    <property type="molecule type" value="Genomic_DNA"/>
</dbReference>
<dbReference type="Proteomes" id="UP001302676">
    <property type="component" value="Unassembled WGS sequence"/>
</dbReference>
<protein>
    <recommendedName>
        <fullName evidence="3">C2H2-type domain-containing protein</fullName>
    </recommendedName>
</protein>
<dbReference type="GeneID" id="87817945"/>
<evidence type="ECO:0000313" key="4">
    <source>
        <dbReference type="EMBL" id="KAK4142051.1"/>
    </source>
</evidence>
<feature type="region of interest" description="Disordered" evidence="2">
    <location>
        <begin position="34"/>
        <end position="63"/>
    </location>
</feature>
<dbReference type="AlphaFoldDB" id="A0AAN6V1Y4"/>
<keyword evidence="1" id="KW-0863">Zinc-finger</keyword>
<reference evidence="4" key="2">
    <citation type="submission" date="2023-05" db="EMBL/GenBank/DDBJ databases">
        <authorList>
            <consortium name="Lawrence Berkeley National Laboratory"/>
            <person name="Steindorff A."/>
            <person name="Hensen N."/>
            <person name="Bonometti L."/>
            <person name="Westerberg I."/>
            <person name="Brannstrom I.O."/>
            <person name="Guillou S."/>
            <person name="Cros-Aarteil S."/>
            <person name="Calhoun S."/>
            <person name="Haridas S."/>
            <person name="Kuo A."/>
            <person name="Mondo S."/>
            <person name="Pangilinan J."/>
            <person name="Riley R."/>
            <person name="Labutti K."/>
            <person name="Andreopoulos B."/>
            <person name="Lipzen A."/>
            <person name="Chen C."/>
            <person name="Yanf M."/>
            <person name="Daum C."/>
            <person name="Ng V."/>
            <person name="Clum A."/>
            <person name="Ohm R."/>
            <person name="Martin F."/>
            <person name="Silar P."/>
            <person name="Natvig D."/>
            <person name="Lalanne C."/>
            <person name="Gautier V."/>
            <person name="Ament-Velasquez S.L."/>
            <person name="Kruys A."/>
            <person name="Hutchinson M.I."/>
            <person name="Powell A.J."/>
            <person name="Barry K."/>
            <person name="Miller A.N."/>
            <person name="Grigoriev I.V."/>
            <person name="Debuchy R."/>
            <person name="Gladieux P."/>
            <person name="Thoren M.H."/>
            <person name="Johannesson H."/>
        </authorList>
    </citation>
    <scope>NUCLEOTIDE SEQUENCE</scope>
    <source>
        <strain evidence="4">CBS 141.50</strain>
    </source>
</reference>
<dbReference type="Gene3D" id="3.30.160.60">
    <property type="entry name" value="Classic Zinc Finger"/>
    <property type="match status" value="1"/>
</dbReference>
<dbReference type="RefSeq" id="XP_062635422.1">
    <property type="nucleotide sequence ID" value="XM_062781332.1"/>
</dbReference>
<evidence type="ECO:0000313" key="5">
    <source>
        <dbReference type="Proteomes" id="UP001302676"/>
    </source>
</evidence>
<keyword evidence="1" id="KW-0479">Metal-binding</keyword>
<gene>
    <name evidence="4" type="ORF">C8A04DRAFT_30307</name>
</gene>
<keyword evidence="1" id="KW-0862">Zinc</keyword>
<dbReference type="PROSITE" id="PS50157">
    <property type="entry name" value="ZINC_FINGER_C2H2_2"/>
    <property type="match status" value="1"/>
</dbReference>
<name>A0AAN6V1Y4_9PEZI</name>
<accession>A0AAN6V1Y4</accession>
<proteinExistence type="predicted"/>